<evidence type="ECO:0000313" key="1">
    <source>
        <dbReference type="EMBL" id="CAF4217908.1"/>
    </source>
</evidence>
<protein>
    <submittedName>
        <fullName evidence="1">Uncharacterized protein</fullName>
    </submittedName>
</protein>
<accession>A0A820CLG8</accession>
<feature type="non-terminal residue" evidence="1">
    <location>
        <position position="1"/>
    </location>
</feature>
<comment type="caution">
    <text evidence="1">The sequence shown here is derived from an EMBL/GenBank/DDBJ whole genome shotgun (WGS) entry which is preliminary data.</text>
</comment>
<sequence>MSDGDYLYLKVFLIAGSLDKHTKVLVQNLTEINSAYDCGITVPVKPDCTKRIRVFSHRTNLIYDIKMAIPEGFQPKEKKARRDYMCEYMGEWGLRDLLYFDVGRCFAFDTLHNLYRGSFRQWSIDAKKSTDLKPEELLENLLTKELIMNCDMIQGARTSKNDKLSSPYRKQ</sequence>
<dbReference type="EMBL" id="CAJOAZ010010264">
    <property type="protein sequence ID" value="CAF4217908.1"/>
    <property type="molecule type" value="Genomic_DNA"/>
</dbReference>
<dbReference type="AlphaFoldDB" id="A0A820CLG8"/>
<organism evidence="1 2">
    <name type="scientific">Adineta steineri</name>
    <dbReference type="NCBI Taxonomy" id="433720"/>
    <lineage>
        <taxon>Eukaryota</taxon>
        <taxon>Metazoa</taxon>
        <taxon>Spiralia</taxon>
        <taxon>Gnathifera</taxon>
        <taxon>Rotifera</taxon>
        <taxon>Eurotatoria</taxon>
        <taxon>Bdelloidea</taxon>
        <taxon>Adinetida</taxon>
        <taxon>Adinetidae</taxon>
        <taxon>Adineta</taxon>
    </lineage>
</organism>
<dbReference type="Proteomes" id="UP000663844">
    <property type="component" value="Unassembled WGS sequence"/>
</dbReference>
<evidence type="ECO:0000313" key="2">
    <source>
        <dbReference type="Proteomes" id="UP000663844"/>
    </source>
</evidence>
<reference evidence="1" key="1">
    <citation type="submission" date="2021-02" db="EMBL/GenBank/DDBJ databases">
        <authorList>
            <person name="Nowell W R."/>
        </authorList>
    </citation>
    <scope>NUCLEOTIDE SEQUENCE</scope>
</reference>
<proteinExistence type="predicted"/>
<gene>
    <name evidence="1" type="ORF">OXD698_LOCUS41713</name>
</gene>
<name>A0A820CLG8_9BILA</name>